<accession>A0A2K3LUX7</accession>
<comment type="caution">
    <text evidence="2">The sequence shown here is derived from an EMBL/GenBank/DDBJ whole genome shotgun (WGS) entry which is preliminary data.</text>
</comment>
<reference evidence="2 3" key="1">
    <citation type="journal article" date="2014" name="Am. J. Bot.">
        <title>Genome assembly and annotation for red clover (Trifolium pratense; Fabaceae).</title>
        <authorList>
            <person name="Istvanek J."/>
            <person name="Jaros M."/>
            <person name="Krenek A."/>
            <person name="Repkova J."/>
        </authorList>
    </citation>
    <scope>NUCLEOTIDE SEQUENCE [LARGE SCALE GENOMIC DNA]</scope>
    <source>
        <strain evidence="3">cv. Tatra</strain>
        <tissue evidence="2">Young leaves</tissue>
    </source>
</reference>
<evidence type="ECO:0000313" key="2">
    <source>
        <dbReference type="EMBL" id="PNX82341.1"/>
    </source>
</evidence>
<reference evidence="2 3" key="2">
    <citation type="journal article" date="2017" name="Front. Plant Sci.">
        <title>Gene Classification and Mining of Molecular Markers Useful in Red Clover (Trifolium pratense) Breeding.</title>
        <authorList>
            <person name="Istvanek J."/>
            <person name="Dluhosova J."/>
            <person name="Dluhos P."/>
            <person name="Patkova L."/>
            <person name="Nedelnik J."/>
            <person name="Repkova J."/>
        </authorList>
    </citation>
    <scope>NUCLEOTIDE SEQUENCE [LARGE SCALE GENOMIC DNA]</scope>
    <source>
        <strain evidence="3">cv. Tatra</strain>
        <tissue evidence="2">Young leaves</tissue>
    </source>
</reference>
<evidence type="ECO:0000256" key="1">
    <source>
        <dbReference type="SAM" id="Coils"/>
    </source>
</evidence>
<organism evidence="2 3">
    <name type="scientific">Trifolium pratense</name>
    <name type="common">Red clover</name>
    <dbReference type="NCBI Taxonomy" id="57577"/>
    <lineage>
        <taxon>Eukaryota</taxon>
        <taxon>Viridiplantae</taxon>
        <taxon>Streptophyta</taxon>
        <taxon>Embryophyta</taxon>
        <taxon>Tracheophyta</taxon>
        <taxon>Spermatophyta</taxon>
        <taxon>Magnoliopsida</taxon>
        <taxon>eudicotyledons</taxon>
        <taxon>Gunneridae</taxon>
        <taxon>Pentapetalae</taxon>
        <taxon>rosids</taxon>
        <taxon>fabids</taxon>
        <taxon>Fabales</taxon>
        <taxon>Fabaceae</taxon>
        <taxon>Papilionoideae</taxon>
        <taxon>50 kb inversion clade</taxon>
        <taxon>NPAAA clade</taxon>
        <taxon>Hologalegina</taxon>
        <taxon>IRL clade</taxon>
        <taxon>Trifolieae</taxon>
        <taxon>Trifolium</taxon>
    </lineage>
</organism>
<keyword evidence="1" id="KW-0175">Coiled coil</keyword>
<gene>
    <name evidence="2" type="ORF">L195_g038370</name>
</gene>
<dbReference type="ExpressionAtlas" id="A0A2K3LUX7">
    <property type="expression patterns" value="baseline"/>
</dbReference>
<dbReference type="EMBL" id="ASHM01041799">
    <property type="protein sequence ID" value="PNX82341.1"/>
    <property type="molecule type" value="Genomic_DNA"/>
</dbReference>
<evidence type="ECO:0000313" key="3">
    <source>
        <dbReference type="Proteomes" id="UP000236291"/>
    </source>
</evidence>
<name>A0A2K3LUX7_TRIPR</name>
<dbReference type="Proteomes" id="UP000236291">
    <property type="component" value="Unassembled WGS sequence"/>
</dbReference>
<feature type="coiled-coil region" evidence="1">
    <location>
        <begin position="20"/>
        <end position="89"/>
    </location>
</feature>
<protein>
    <submittedName>
        <fullName evidence="2">Armadillo repeat-containing kinesin-like protein 2-like</fullName>
    </submittedName>
</protein>
<dbReference type="AlphaFoldDB" id="A0A2K3LUX7"/>
<feature type="non-terminal residue" evidence="2">
    <location>
        <position position="99"/>
    </location>
</feature>
<sequence>MPLPTIAFLGGPAQSSADEVAELKMLLETESNRRKAAEEEVARLKWQLEKYTQPEEGGCFEITKLHNLLEDEAHQKKKLEEEIIILRSQLLQSNYEIEQ</sequence>
<proteinExistence type="predicted"/>
<dbReference type="STRING" id="57577.A0A2K3LUX7"/>